<dbReference type="RefSeq" id="WP_083611105.1">
    <property type="nucleotide sequence ID" value="NZ_FQZU01000023.1"/>
</dbReference>
<accession>A0A1M6S4K0</accession>
<keyword evidence="3" id="KW-1185">Reference proteome</keyword>
<evidence type="ECO:0000313" key="3">
    <source>
        <dbReference type="Proteomes" id="UP000183994"/>
    </source>
</evidence>
<evidence type="ECO:0000313" key="2">
    <source>
        <dbReference type="EMBL" id="SHK39589.1"/>
    </source>
</evidence>
<dbReference type="AlphaFoldDB" id="A0A1M6S4K0"/>
<evidence type="ECO:0000259" key="1">
    <source>
        <dbReference type="Pfam" id="PF17680"/>
    </source>
</evidence>
<dbReference type="Proteomes" id="UP000183994">
    <property type="component" value="Unassembled WGS sequence"/>
</dbReference>
<organism evidence="2 3">
    <name type="scientific">Desulfatibacillum alkenivorans DSM 16219</name>
    <dbReference type="NCBI Taxonomy" id="1121393"/>
    <lineage>
        <taxon>Bacteria</taxon>
        <taxon>Pseudomonadati</taxon>
        <taxon>Thermodesulfobacteriota</taxon>
        <taxon>Desulfobacteria</taxon>
        <taxon>Desulfobacterales</taxon>
        <taxon>Desulfatibacillaceae</taxon>
        <taxon>Desulfatibacillum</taxon>
    </lineage>
</organism>
<gene>
    <name evidence="2" type="ORF">SAMN02745216_03388</name>
</gene>
<dbReference type="EMBL" id="FQZU01000023">
    <property type="protein sequence ID" value="SHK39589.1"/>
    <property type="molecule type" value="Genomic_DNA"/>
</dbReference>
<dbReference type="Pfam" id="PF17680">
    <property type="entry name" value="FlgO"/>
    <property type="match status" value="1"/>
</dbReference>
<protein>
    <submittedName>
        <fullName evidence="2">TolB amino-terminal domain-containing protein</fullName>
    </submittedName>
</protein>
<dbReference type="InterPro" id="IPR041215">
    <property type="entry name" value="FlgO_dom"/>
</dbReference>
<dbReference type="InterPro" id="IPR014549">
    <property type="entry name" value="FlgO"/>
</dbReference>
<dbReference type="STRING" id="1121393.SAMN02745216_03388"/>
<dbReference type="PIRSF" id="PIRSF028688">
    <property type="entry name" value="UCP_imp_028688"/>
    <property type="match status" value="1"/>
</dbReference>
<reference evidence="3" key="1">
    <citation type="submission" date="2016-11" db="EMBL/GenBank/DDBJ databases">
        <authorList>
            <person name="Varghese N."/>
            <person name="Submissions S."/>
        </authorList>
    </citation>
    <scope>NUCLEOTIDE SEQUENCE [LARGE SCALE GENOMIC DNA]</scope>
    <source>
        <strain evidence="3">DSM 16219</strain>
    </source>
</reference>
<sequence length="205" mass="22461">MRCQHGIIKKNRFSACGKGALFPAAALILAAVLAFGGCSSNKRNRPLDDGVNPLVIPHESLLESSYNAGDVLAQALKRQSLPMNRPMLASSLVNIDNLEESSTFGRLVSEQIASRLAQHGYPFVELKLRQDSVFIKEGQGEFLLSRELRHLGETHDAAAVLVGTYAVAEDLVFVSVRLVRTQDNTVIAGHDYQLYNSDIVESLLR</sequence>
<name>A0A1M6S4K0_9BACT</name>
<feature type="domain" description="FlgO" evidence="1">
    <location>
        <begin position="68"/>
        <end position="197"/>
    </location>
</feature>
<proteinExistence type="predicted"/>
<dbReference type="OrthoDB" id="8479562at2"/>